<gene>
    <name evidence="2" type="ORF">HPLM_LOCUS12691</name>
</gene>
<reference evidence="2 3" key="2">
    <citation type="submission" date="2018-11" db="EMBL/GenBank/DDBJ databases">
        <authorList>
            <consortium name="Pathogen Informatics"/>
        </authorList>
    </citation>
    <scope>NUCLEOTIDE SEQUENCE [LARGE SCALE GENOMIC DNA]</scope>
    <source>
        <strain evidence="2 3">MHpl1</strain>
    </source>
</reference>
<proteinExistence type="inferred from homology"/>
<dbReference type="SUPFAM" id="SSF53474">
    <property type="entry name" value="alpha/beta-Hydrolases"/>
    <property type="match status" value="1"/>
</dbReference>
<dbReference type="InterPro" id="IPR029058">
    <property type="entry name" value="AB_hydrolase_fold"/>
</dbReference>
<dbReference type="AlphaFoldDB" id="A0A158QPH8"/>
<protein>
    <submittedName>
        <fullName evidence="4">Serine carboxypeptidase</fullName>
    </submittedName>
</protein>
<dbReference type="Pfam" id="PF00450">
    <property type="entry name" value="Peptidase_S10"/>
    <property type="match status" value="1"/>
</dbReference>
<dbReference type="GO" id="GO:0006508">
    <property type="term" value="P:proteolysis"/>
    <property type="evidence" value="ECO:0007669"/>
    <property type="project" value="InterPro"/>
</dbReference>
<dbReference type="InterPro" id="IPR033124">
    <property type="entry name" value="Ser_caboxypep_his_AS"/>
</dbReference>
<dbReference type="InterPro" id="IPR001563">
    <property type="entry name" value="Peptidase_S10"/>
</dbReference>
<dbReference type="OrthoDB" id="443318at2759"/>
<sequence>MLSQLIIQGINDGTFPNKNFQGAAIGNGFLNVKYLLNSIVLWSAYHGRIGNGIDYIGDNSTCGQLLNPLITNPSQMYPYNYYQDCYDYALIESPARRPPVRSEGQFQGTSSISKNTATLINYISTDNQWGYPCWNEVAVAEYANRGDVQDALHIPDAWRKQANGTFMWTDCNDKIYKNYHNTFNTTNAFFDYVLKNVKTPNFRILIYNGDVDTVCNYLGDSWHMRDVAAAANLKSSPRQPWYFSRNNQLAGFNQRYSGRSGAGADVSIDVLTVKGAGHMVPFDRPGPAVQMITNFMFPTNQGVDYSSTANVNPEPEGTEFANDATVGQAGSQVVCVKHNTN</sequence>
<evidence type="ECO:0000313" key="4">
    <source>
        <dbReference type="WBParaSite" id="HPLM_0001269901-mRNA-1"/>
    </source>
</evidence>
<dbReference type="Gene3D" id="3.40.50.1820">
    <property type="entry name" value="alpha/beta hydrolase"/>
    <property type="match status" value="1"/>
</dbReference>
<dbReference type="STRING" id="6290.A0A158QPH8"/>
<reference evidence="4" key="1">
    <citation type="submission" date="2016-04" db="UniProtKB">
        <authorList>
            <consortium name="WormBaseParasite"/>
        </authorList>
    </citation>
    <scope>IDENTIFICATION</scope>
</reference>
<accession>A0A158QPH8</accession>
<dbReference type="PANTHER" id="PTHR11802">
    <property type="entry name" value="SERINE PROTEASE FAMILY S10 SERINE CARBOXYPEPTIDASE"/>
    <property type="match status" value="1"/>
</dbReference>
<dbReference type="PROSITE" id="PS00560">
    <property type="entry name" value="CARBOXYPEPT_SER_HIS"/>
    <property type="match status" value="1"/>
</dbReference>
<dbReference type="FunFam" id="3.40.50.12670:FF:000002">
    <property type="entry name" value="Carboxypeptidase"/>
    <property type="match status" value="1"/>
</dbReference>
<dbReference type="Proteomes" id="UP000268014">
    <property type="component" value="Unassembled WGS sequence"/>
</dbReference>
<evidence type="ECO:0000313" key="2">
    <source>
        <dbReference type="EMBL" id="VDO46429.1"/>
    </source>
</evidence>
<organism evidence="4">
    <name type="scientific">Haemonchus placei</name>
    <name type="common">Barber's pole worm</name>
    <dbReference type="NCBI Taxonomy" id="6290"/>
    <lineage>
        <taxon>Eukaryota</taxon>
        <taxon>Metazoa</taxon>
        <taxon>Ecdysozoa</taxon>
        <taxon>Nematoda</taxon>
        <taxon>Chromadorea</taxon>
        <taxon>Rhabditida</taxon>
        <taxon>Rhabditina</taxon>
        <taxon>Rhabditomorpha</taxon>
        <taxon>Strongyloidea</taxon>
        <taxon>Trichostrongylidae</taxon>
        <taxon>Haemonchus</taxon>
    </lineage>
</organism>
<dbReference type="GO" id="GO:0004185">
    <property type="term" value="F:serine-type carboxypeptidase activity"/>
    <property type="evidence" value="ECO:0007669"/>
    <property type="project" value="InterPro"/>
</dbReference>
<keyword evidence="3" id="KW-1185">Reference proteome</keyword>
<evidence type="ECO:0000256" key="1">
    <source>
        <dbReference type="ARBA" id="ARBA00009431"/>
    </source>
</evidence>
<name>A0A158QPH8_HAEPC</name>
<dbReference type="EMBL" id="UZAF01017943">
    <property type="protein sequence ID" value="VDO46429.1"/>
    <property type="molecule type" value="Genomic_DNA"/>
</dbReference>
<dbReference type="PANTHER" id="PTHR11802:SF70">
    <property type="entry name" value="SERINE CARBOXYPEPTIDASE CTSA-3.1"/>
    <property type="match status" value="1"/>
</dbReference>
<dbReference type="WBParaSite" id="HPLM_0001269901-mRNA-1">
    <property type="protein sequence ID" value="HPLM_0001269901-mRNA-1"/>
    <property type="gene ID" value="HPLM_0001269901"/>
</dbReference>
<comment type="similarity">
    <text evidence="1">Belongs to the peptidase S10 family.</text>
</comment>
<evidence type="ECO:0000313" key="3">
    <source>
        <dbReference type="Proteomes" id="UP000268014"/>
    </source>
</evidence>